<evidence type="ECO:0000313" key="2">
    <source>
        <dbReference type="Proteomes" id="UP000293764"/>
    </source>
</evidence>
<keyword evidence="2" id="KW-1185">Reference proteome</keyword>
<organism evidence="1 2">
    <name type="scientific">Pengzhenrongella frigida</name>
    <dbReference type="NCBI Taxonomy" id="1259133"/>
    <lineage>
        <taxon>Bacteria</taxon>
        <taxon>Bacillati</taxon>
        <taxon>Actinomycetota</taxon>
        <taxon>Actinomycetes</taxon>
        <taxon>Micrococcales</taxon>
        <taxon>Pengzhenrongella</taxon>
    </lineage>
</organism>
<name>A0A4Q5N3P0_9MICO</name>
<sequence>MDRTQIWGRRLLSSAFVALAALGFRSVAAGEGGGLLVGLNGSSTTGCLVGEFTVGYVVDYVTDLDGYGVTGAELTGMGAECEGRTVQVSFTADDGALLAKASALISTPRTAVVLAEPAAIDASQVAGVSVAVVG</sequence>
<evidence type="ECO:0000313" key="1">
    <source>
        <dbReference type="EMBL" id="RYV51247.1"/>
    </source>
</evidence>
<dbReference type="AlphaFoldDB" id="A0A4Q5N3P0"/>
<dbReference type="EMBL" id="SDWW01000019">
    <property type="protein sequence ID" value="RYV51247.1"/>
    <property type="molecule type" value="Genomic_DNA"/>
</dbReference>
<reference evidence="1 2" key="1">
    <citation type="submission" date="2019-01" db="EMBL/GenBank/DDBJ databases">
        <title>Novel species of Cellulomonas.</title>
        <authorList>
            <person name="Liu Q."/>
            <person name="Xin Y.-H."/>
        </authorList>
    </citation>
    <scope>NUCLEOTIDE SEQUENCE [LARGE SCALE GENOMIC DNA]</scope>
    <source>
        <strain evidence="1 2">HLT2-17</strain>
    </source>
</reference>
<proteinExistence type="predicted"/>
<dbReference type="RefSeq" id="WP_130102445.1">
    <property type="nucleotide sequence ID" value="NZ_SDWW01000019.1"/>
</dbReference>
<comment type="caution">
    <text evidence="1">The sequence shown here is derived from an EMBL/GenBank/DDBJ whole genome shotgun (WGS) entry which is preliminary data.</text>
</comment>
<dbReference type="Proteomes" id="UP000293764">
    <property type="component" value="Unassembled WGS sequence"/>
</dbReference>
<gene>
    <name evidence="1" type="ORF">EUA98_09520</name>
</gene>
<protein>
    <submittedName>
        <fullName evidence="1">Uncharacterized protein</fullName>
    </submittedName>
</protein>
<accession>A0A4Q5N3P0</accession>